<protein>
    <submittedName>
        <fullName evidence="7">ATP-dependent helicase HrpB</fullName>
    </submittedName>
</protein>
<accession>A0A1H3DLN9</accession>
<dbReference type="InterPro" id="IPR048333">
    <property type="entry name" value="HA2_WH"/>
</dbReference>
<keyword evidence="8" id="KW-1185">Reference proteome</keyword>
<dbReference type="SMART" id="SM00487">
    <property type="entry name" value="DEXDc"/>
    <property type="match status" value="1"/>
</dbReference>
<dbReference type="PROSITE" id="PS51192">
    <property type="entry name" value="HELICASE_ATP_BIND_1"/>
    <property type="match status" value="1"/>
</dbReference>
<dbReference type="STRING" id="61595.SAMN05421644_10941"/>
<dbReference type="InterPro" id="IPR007502">
    <property type="entry name" value="Helicase-assoc_dom"/>
</dbReference>
<evidence type="ECO:0000313" key="7">
    <source>
        <dbReference type="EMBL" id="SDX67423.1"/>
    </source>
</evidence>
<dbReference type="Proteomes" id="UP000198672">
    <property type="component" value="Unassembled WGS sequence"/>
</dbReference>
<dbReference type="GO" id="GO:0016787">
    <property type="term" value="F:hydrolase activity"/>
    <property type="evidence" value="ECO:0007669"/>
    <property type="project" value="UniProtKB-KW"/>
</dbReference>
<evidence type="ECO:0000256" key="4">
    <source>
        <dbReference type="ARBA" id="ARBA00022840"/>
    </source>
</evidence>
<dbReference type="Gene3D" id="3.40.50.300">
    <property type="entry name" value="P-loop containing nucleotide triphosphate hydrolases"/>
    <property type="match status" value="2"/>
</dbReference>
<dbReference type="NCBIfam" id="TIGR01970">
    <property type="entry name" value="DEAH_box_HrpB"/>
    <property type="match status" value="1"/>
</dbReference>
<reference evidence="8" key="1">
    <citation type="submission" date="2016-10" db="EMBL/GenBank/DDBJ databases">
        <authorList>
            <person name="Varghese N."/>
            <person name="Submissions S."/>
        </authorList>
    </citation>
    <scope>NUCLEOTIDE SEQUENCE [LARGE SCALE GENOMIC DNA]</scope>
    <source>
        <strain evidence="8">DSM 173</strain>
    </source>
</reference>
<name>A0A1H3DLN9_ALLWA</name>
<dbReference type="SUPFAM" id="SSF52540">
    <property type="entry name" value="P-loop containing nucleoside triphosphate hydrolases"/>
    <property type="match status" value="1"/>
</dbReference>
<dbReference type="InterPro" id="IPR001650">
    <property type="entry name" value="Helicase_C-like"/>
</dbReference>
<gene>
    <name evidence="7" type="ORF">SAMN05421644_10941</name>
</gene>
<dbReference type="PANTHER" id="PTHR43519">
    <property type="entry name" value="ATP-DEPENDENT RNA HELICASE HRPB"/>
    <property type="match status" value="1"/>
</dbReference>
<evidence type="ECO:0000256" key="2">
    <source>
        <dbReference type="ARBA" id="ARBA00022801"/>
    </source>
</evidence>
<evidence type="ECO:0000259" key="5">
    <source>
        <dbReference type="PROSITE" id="PS51192"/>
    </source>
</evidence>
<keyword evidence="2" id="KW-0378">Hydrolase</keyword>
<dbReference type="SMART" id="SM00490">
    <property type="entry name" value="HELICc"/>
    <property type="match status" value="1"/>
</dbReference>
<dbReference type="InterPro" id="IPR013689">
    <property type="entry name" value="RNA_helicase_ATP-dep_HrpB_C"/>
</dbReference>
<dbReference type="InterPro" id="IPR049614">
    <property type="entry name" value="HrpB_DEXH"/>
</dbReference>
<dbReference type="CDD" id="cd18791">
    <property type="entry name" value="SF2_C_RHA"/>
    <property type="match status" value="1"/>
</dbReference>
<dbReference type="InterPro" id="IPR014001">
    <property type="entry name" value="Helicase_ATP-bd"/>
</dbReference>
<dbReference type="Gene3D" id="1.20.120.1080">
    <property type="match status" value="1"/>
</dbReference>
<dbReference type="FunFam" id="3.40.50.300:FF:002125">
    <property type="entry name" value="ATP-dependent helicase HrpB"/>
    <property type="match status" value="1"/>
</dbReference>
<dbReference type="InterPro" id="IPR010225">
    <property type="entry name" value="HrpB"/>
</dbReference>
<evidence type="ECO:0000256" key="1">
    <source>
        <dbReference type="ARBA" id="ARBA00022741"/>
    </source>
</evidence>
<dbReference type="InterPro" id="IPR011545">
    <property type="entry name" value="DEAD/DEAH_box_helicase_dom"/>
</dbReference>
<sequence>MLLRDSLPIDSILAELDAALHRGHAVLQAPTGSGKSTRVPLALLDADWLAGQQIVMLQPRRAAARLTAARLAAQLGEPLGEQVGYQIRFERRVSARTRIEVVTEGILTRRIQHDPLLSGIGLVIFDEFHERSLVADLGLALVLDSARSVRPDLRILVMSATLEAAPVAQLLGDAPILRAEGRSFPVEIRYAERPPDSDPVRAMVAAVRQAFAEETGDLLAFLPGAREIDRAREQLVAQLAPDSAILPLHGSLSAAEQDRALRPAGSGQRRVILATDLAETSLTLDGIRVVLDSGLTRKPRFDLGSGLTRLVTEAIPHASADQRAGRAGRVAPGVCWRLWTREHEHGRAEQRIPEIRTADLAPLVLELAVWGVKDPLALSWLDPPPAPAWTQAQELLRTLGALDARDALTARGRALAELPLHPRLGVMLLDATAAERQMAADLCALLTERDPLLAESGQARAVDLGLRLDALHTWRTRNGQLSGVDRRRLEAIDRIARQVQQLAARATAAPPSSAPDSAVPRTAGALLALAYPDRIAQRRSGADARYLLAAGMGAELPRDDALAVHAYLVVAALDARGRDGRIQAALPISLSEVRTVFSERLEQRRDVFWDAERAAVACRLSTRFAALVLDAQPVALRPEDNASAYLLTQIRADFDTALNWSAAARQLQARVALLRQQDAAGVWPDWSTDQLRETLADWLGPLIATHTRLAEVRQLDLHAVLIDRLSWAQRQQLDQLAPHCFTTPAGNTRPIDYVSGTTPILAVPLQELFGLHDTPRLCHGRIPLLLHLLSPARRPIQVTQDLAGFWARGYAEVRKELRGRYPKHQWPDDPTQAQALVGGIRRRRVSDSTASTS</sequence>
<evidence type="ECO:0000313" key="8">
    <source>
        <dbReference type="Proteomes" id="UP000198672"/>
    </source>
</evidence>
<keyword evidence="4" id="KW-0067">ATP-binding</keyword>
<dbReference type="AlphaFoldDB" id="A0A1H3DLN9"/>
<dbReference type="GO" id="GO:0004386">
    <property type="term" value="F:helicase activity"/>
    <property type="evidence" value="ECO:0007669"/>
    <property type="project" value="UniProtKB-KW"/>
</dbReference>
<keyword evidence="3 7" id="KW-0347">Helicase</keyword>
<dbReference type="PROSITE" id="PS51194">
    <property type="entry name" value="HELICASE_CTER"/>
    <property type="match status" value="1"/>
</dbReference>
<dbReference type="EMBL" id="FNOW01000009">
    <property type="protein sequence ID" value="SDX67423.1"/>
    <property type="molecule type" value="Genomic_DNA"/>
</dbReference>
<keyword evidence="1" id="KW-0547">Nucleotide-binding</keyword>
<evidence type="ECO:0000259" key="6">
    <source>
        <dbReference type="PROSITE" id="PS51194"/>
    </source>
</evidence>
<feature type="domain" description="Helicase ATP-binding" evidence="5">
    <location>
        <begin position="16"/>
        <end position="180"/>
    </location>
</feature>
<dbReference type="Pfam" id="PF08482">
    <property type="entry name" value="HrpB_C"/>
    <property type="match status" value="1"/>
</dbReference>
<dbReference type="Pfam" id="PF00271">
    <property type="entry name" value="Helicase_C"/>
    <property type="match status" value="1"/>
</dbReference>
<dbReference type="SMART" id="SM00847">
    <property type="entry name" value="HA2"/>
    <property type="match status" value="1"/>
</dbReference>
<dbReference type="Pfam" id="PF00270">
    <property type="entry name" value="DEAD"/>
    <property type="match status" value="1"/>
</dbReference>
<feature type="domain" description="Helicase C-terminal" evidence="6">
    <location>
        <begin position="206"/>
        <end position="371"/>
    </location>
</feature>
<dbReference type="CDD" id="cd17990">
    <property type="entry name" value="DEXHc_HrpB"/>
    <property type="match status" value="1"/>
</dbReference>
<dbReference type="PANTHER" id="PTHR43519:SF1">
    <property type="entry name" value="ATP-DEPENDENT RNA HELICASE HRPB"/>
    <property type="match status" value="1"/>
</dbReference>
<dbReference type="InterPro" id="IPR027417">
    <property type="entry name" value="P-loop_NTPase"/>
</dbReference>
<proteinExistence type="predicted"/>
<organism evidence="7 8">
    <name type="scientific">Allochromatium warmingii</name>
    <name type="common">Chromatium warmingii</name>
    <dbReference type="NCBI Taxonomy" id="61595"/>
    <lineage>
        <taxon>Bacteria</taxon>
        <taxon>Pseudomonadati</taxon>
        <taxon>Pseudomonadota</taxon>
        <taxon>Gammaproteobacteria</taxon>
        <taxon>Chromatiales</taxon>
        <taxon>Chromatiaceae</taxon>
        <taxon>Allochromatium</taxon>
    </lineage>
</organism>
<dbReference type="GO" id="GO:0003676">
    <property type="term" value="F:nucleic acid binding"/>
    <property type="evidence" value="ECO:0007669"/>
    <property type="project" value="InterPro"/>
</dbReference>
<dbReference type="GO" id="GO:0005524">
    <property type="term" value="F:ATP binding"/>
    <property type="evidence" value="ECO:0007669"/>
    <property type="project" value="UniProtKB-KW"/>
</dbReference>
<dbReference type="Pfam" id="PF04408">
    <property type="entry name" value="WHD_HA2"/>
    <property type="match status" value="1"/>
</dbReference>
<dbReference type="PIRSF" id="PIRSF005496">
    <property type="entry name" value="ATP_hel_hrpB"/>
    <property type="match status" value="1"/>
</dbReference>
<evidence type="ECO:0000256" key="3">
    <source>
        <dbReference type="ARBA" id="ARBA00022806"/>
    </source>
</evidence>